<feature type="transmembrane region" description="Helical" evidence="11">
    <location>
        <begin position="290"/>
        <end position="309"/>
    </location>
</feature>
<evidence type="ECO:0000256" key="11">
    <source>
        <dbReference type="HAMAP-Rule" id="MF_01635"/>
    </source>
</evidence>
<dbReference type="Pfam" id="PF01040">
    <property type="entry name" value="UbiA"/>
    <property type="match status" value="1"/>
</dbReference>
<comment type="similarity">
    <text evidence="3 11">Belongs to the UbiA prenyltransferase family.</text>
</comment>
<dbReference type="EC" id="2.5.1.39" evidence="11 12"/>
<proteinExistence type="inferred from homology"/>
<dbReference type="GO" id="GO:0008412">
    <property type="term" value="F:4-hydroxybenzoate polyprenyltransferase activity"/>
    <property type="evidence" value="ECO:0007669"/>
    <property type="project" value="UniProtKB-EC"/>
</dbReference>
<evidence type="ECO:0000256" key="10">
    <source>
        <dbReference type="ARBA" id="ARBA00023136"/>
    </source>
</evidence>
<keyword evidence="4 11" id="KW-1003">Cell membrane</keyword>
<feature type="transmembrane region" description="Helical" evidence="11">
    <location>
        <begin position="112"/>
        <end position="132"/>
    </location>
</feature>
<evidence type="ECO:0000256" key="9">
    <source>
        <dbReference type="ARBA" id="ARBA00022989"/>
    </source>
</evidence>
<feature type="transmembrane region" description="Helical" evidence="11">
    <location>
        <begin position="256"/>
        <end position="278"/>
    </location>
</feature>
<sequence length="310" mass="34519">MNTPNPTGTVADAQKDNWLDRYAPEPVKPYGRLARWDRPIGFYLLFWPCAWGIGLAAVRQPELGFDWWAAILMFIGAILMRGAGCTFNDIVDRDIDMKVARTRSRPIPSGQVTSREAFYFLIAQALLASAVLFQFNRFTVYAAIASLVLVAIYPFMKRITWWPQLFLGLAFSYGALVGWSSQTGSLGWAPFVLYAGTILWVIGYDTIYALQDIEDDALVGVKSTARLFGDNVRPAVAALYAGAFVLWNIASLTAGGGMVFSAISLVAAGLMAWQLWTLDKDIPRNPFNRFYNNHYVGMALTLALLADWVW</sequence>
<evidence type="ECO:0000256" key="3">
    <source>
        <dbReference type="ARBA" id="ARBA00005985"/>
    </source>
</evidence>
<evidence type="ECO:0000313" key="13">
    <source>
        <dbReference type="EMBL" id="QYO77542.1"/>
    </source>
</evidence>
<keyword evidence="8 11" id="KW-0812">Transmembrane</keyword>
<dbReference type="NCBIfam" id="TIGR01474">
    <property type="entry name" value="ubiA_proteo"/>
    <property type="match status" value="1"/>
</dbReference>
<feature type="transmembrane region" description="Helical" evidence="11">
    <location>
        <begin position="40"/>
        <end position="61"/>
    </location>
</feature>
<dbReference type="HAMAP" id="MF_01635">
    <property type="entry name" value="UbiA"/>
    <property type="match status" value="1"/>
</dbReference>
<keyword evidence="6 11" id="KW-0808">Transferase</keyword>
<evidence type="ECO:0000256" key="12">
    <source>
        <dbReference type="NCBIfam" id="TIGR01474"/>
    </source>
</evidence>
<dbReference type="InterPro" id="IPR039653">
    <property type="entry name" value="Prenyltransferase"/>
</dbReference>
<dbReference type="PANTHER" id="PTHR11048">
    <property type="entry name" value="PRENYLTRANSFERASES"/>
    <property type="match status" value="1"/>
</dbReference>
<keyword evidence="7 11" id="KW-0831">Ubiquinone biosynthesis</keyword>
<dbReference type="CDD" id="cd13959">
    <property type="entry name" value="PT_UbiA_COQ2"/>
    <property type="match status" value="1"/>
</dbReference>
<feature type="transmembrane region" description="Helical" evidence="11">
    <location>
        <begin position="138"/>
        <end position="156"/>
    </location>
</feature>
<keyword evidence="14" id="KW-1185">Reference proteome</keyword>
<dbReference type="PANTHER" id="PTHR11048:SF28">
    <property type="entry name" value="4-HYDROXYBENZOATE POLYPRENYLTRANSFERASE, MITOCHONDRIAL"/>
    <property type="match status" value="1"/>
</dbReference>
<evidence type="ECO:0000256" key="4">
    <source>
        <dbReference type="ARBA" id="ARBA00022475"/>
    </source>
</evidence>
<evidence type="ECO:0000256" key="6">
    <source>
        <dbReference type="ARBA" id="ARBA00022679"/>
    </source>
</evidence>
<comment type="subcellular location">
    <subcellularLocation>
        <location evidence="11">Cell inner membrane</location>
        <topology evidence="11">Multi-pass membrane protein</topology>
    </subcellularLocation>
    <subcellularLocation>
        <location evidence="2">Membrane</location>
        <topology evidence="2">Multi-pass membrane protein</topology>
    </subcellularLocation>
</comment>
<dbReference type="InterPro" id="IPR030470">
    <property type="entry name" value="UbiA_prenylTrfase_CS"/>
</dbReference>
<dbReference type="InterPro" id="IPR044878">
    <property type="entry name" value="UbiA_sf"/>
</dbReference>
<dbReference type="InterPro" id="IPR000537">
    <property type="entry name" value="UbiA_prenyltransferase"/>
</dbReference>
<dbReference type="RefSeq" id="WP_220305997.1">
    <property type="nucleotide sequence ID" value="NZ_CP080590.1"/>
</dbReference>
<feature type="transmembrane region" description="Helical" evidence="11">
    <location>
        <begin position="191"/>
        <end position="210"/>
    </location>
</feature>
<accession>A0ABX8WLH0</accession>
<protein>
    <recommendedName>
        <fullName evidence="11 12">4-hydroxybenzoate octaprenyltransferase</fullName>
        <ecNumber evidence="11 12">2.5.1.39</ecNumber>
    </recommendedName>
    <alternativeName>
        <fullName evidence="11">4-HB polyprenyltransferase</fullName>
    </alternativeName>
</protein>
<evidence type="ECO:0000256" key="8">
    <source>
        <dbReference type="ARBA" id="ARBA00022692"/>
    </source>
</evidence>
<dbReference type="PROSITE" id="PS00943">
    <property type="entry name" value="UBIA"/>
    <property type="match status" value="1"/>
</dbReference>
<gene>
    <name evidence="11 13" type="primary">ubiA</name>
    <name evidence="13" type="ORF">K1X15_02910</name>
</gene>
<dbReference type="Proteomes" id="UP000825799">
    <property type="component" value="Chromosome"/>
</dbReference>
<comment type="function">
    <text evidence="11">Catalyzes the prenylation of para-hydroxybenzoate (PHB) with an all-trans polyprenyl group. Mediates the second step in the final reaction sequence of ubiquinone-8 (UQ-8) biosynthesis, which is the condensation of the polyisoprenoid side chain with PHB, generating the first membrane-bound Q intermediate 3-octaprenyl-4-hydroxybenzoate.</text>
</comment>
<keyword evidence="5 11" id="KW-0997">Cell inner membrane</keyword>
<comment type="pathway">
    <text evidence="11">Cofactor biosynthesis; ubiquinone biosynthesis.</text>
</comment>
<dbReference type="InterPro" id="IPR006370">
    <property type="entry name" value="HB_polyprenyltransferase-like"/>
</dbReference>
<dbReference type="Gene3D" id="1.10.357.140">
    <property type="entry name" value="UbiA prenyltransferase"/>
    <property type="match status" value="1"/>
</dbReference>
<evidence type="ECO:0000256" key="1">
    <source>
        <dbReference type="ARBA" id="ARBA00001946"/>
    </source>
</evidence>
<feature type="transmembrane region" description="Helical" evidence="11">
    <location>
        <begin position="67"/>
        <end position="91"/>
    </location>
</feature>
<comment type="cofactor">
    <cofactor evidence="1 11">
        <name>Mg(2+)</name>
        <dbReference type="ChEBI" id="CHEBI:18420"/>
    </cofactor>
</comment>
<feature type="transmembrane region" description="Helical" evidence="11">
    <location>
        <begin position="231"/>
        <end position="250"/>
    </location>
</feature>
<reference evidence="13 14" key="1">
    <citation type="submission" date="2021-08" db="EMBL/GenBank/DDBJ databases">
        <title>Devosia salina sp. nov., isolated from the South China Sea sediment.</title>
        <authorList>
            <person name="Zhou Z."/>
        </authorList>
    </citation>
    <scope>NUCLEOTIDE SEQUENCE [LARGE SCALE GENOMIC DNA]</scope>
    <source>
        <strain evidence="13 14">SCS-3</strain>
    </source>
</reference>
<dbReference type="Gene3D" id="1.20.120.1780">
    <property type="entry name" value="UbiA prenyltransferase"/>
    <property type="match status" value="1"/>
</dbReference>
<evidence type="ECO:0000313" key="14">
    <source>
        <dbReference type="Proteomes" id="UP000825799"/>
    </source>
</evidence>
<keyword evidence="11" id="KW-0460">Magnesium</keyword>
<keyword evidence="9 11" id="KW-1133">Transmembrane helix</keyword>
<organism evidence="13 14">
    <name type="scientific">Devosia salina</name>
    <dbReference type="NCBI Taxonomy" id="2860336"/>
    <lineage>
        <taxon>Bacteria</taxon>
        <taxon>Pseudomonadati</taxon>
        <taxon>Pseudomonadota</taxon>
        <taxon>Alphaproteobacteria</taxon>
        <taxon>Hyphomicrobiales</taxon>
        <taxon>Devosiaceae</taxon>
        <taxon>Devosia</taxon>
    </lineage>
</organism>
<name>A0ABX8WLH0_9HYPH</name>
<evidence type="ECO:0000256" key="2">
    <source>
        <dbReference type="ARBA" id="ARBA00004141"/>
    </source>
</evidence>
<keyword evidence="10 11" id="KW-0472">Membrane</keyword>
<dbReference type="EMBL" id="CP080590">
    <property type="protein sequence ID" value="QYO77542.1"/>
    <property type="molecule type" value="Genomic_DNA"/>
</dbReference>
<comment type="catalytic activity">
    <reaction evidence="11">
        <text>all-trans-octaprenyl diphosphate + 4-hydroxybenzoate = 4-hydroxy-3-(all-trans-octaprenyl)benzoate + diphosphate</text>
        <dbReference type="Rhea" id="RHEA:27782"/>
        <dbReference type="ChEBI" id="CHEBI:1617"/>
        <dbReference type="ChEBI" id="CHEBI:17879"/>
        <dbReference type="ChEBI" id="CHEBI:33019"/>
        <dbReference type="ChEBI" id="CHEBI:57711"/>
        <dbReference type="EC" id="2.5.1.39"/>
    </reaction>
</comment>
<feature type="transmembrane region" description="Helical" evidence="11">
    <location>
        <begin position="161"/>
        <end position="179"/>
    </location>
</feature>
<evidence type="ECO:0000256" key="5">
    <source>
        <dbReference type="ARBA" id="ARBA00022519"/>
    </source>
</evidence>
<evidence type="ECO:0000256" key="7">
    <source>
        <dbReference type="ARBA" id="ARBA00022688"/>
    </source>
</evidence>